<proteinExistence type="predicted"/>
<organism evidence="1 2">
    <name type="scientific">Sinocyclocheilus anshuiensis</name>
    <dbReference type="NCBI Taxonomy" id="1608454"/>
    <lineage>
        <taxon>Eukaryota</taxon>
        <taxon>Metazoa</taxon>
        <taxon>Chordata</taxon>
        <taxon>Craniata</taxon>
        <taxon>Vertebrata</taxon>
        <taxon>Euteleostomi</taxon>
        <taxon>Actinopterygii</taxon>
        <taxon>Neopterygii</taxon>
        <taxon>Teleostei</taxon>
        <taxon>Ostariophysi</taxon>
        <taxon>Cypriniformes</taxon>
        <taxon>Cyprinidae</taxon>
        <taxon>Cyprininae</taxon>
        <taxon>Sinocyclocheilus</taxon>
    </lineage>
</organism>
<name>A0A671L8Q3_9TELE</name>
<evidence type="ECO:0000313" key="1">
    <source>
        <dbReference type="Ensembl" id="ENSSANP00000015530.1"/>
    </source>
</evidence>
<dbReference type="PANTHER" id="PTHR45913">
    <property type="entry name" value="EPM2A-INTERACTING PROTEIN 1"/>
    <property type="match status" value="1"/>
</dbReference>
<reference evidence="1" key="2">
    <citation type="submission" date="2025-09" db="UniProtKB">
        <authorList>
            <consortium name="Ensembl"/>
        </authorList>
    </citation>
    <scope>IDENTIFICATION</scope>
</reference>
<accession>A0A671L8Q3</accession>
<dbReference type="Proteomes" id="UP000472260">
    <property type="component" value="Unassembled WGS sequence"/>
</dbReference>
<keyword evidence="2" id="KW-1185">Reference proteome</keyword>
<dbReference type="SUPFAM" id="SSF53098">
    <property type="entry name" value="Ribonuclease H-like"/>
    <property type="match status" value="1"/>
</dbReference>
<protein>
    <recommendedName>
        <fullName evidence="3">DUF4371 domain-containing protein</fullName>
    </recommendedName>
</protein>
<reference evidence="1" key="1">
    <citation type="submission" date="2025-08" db="UniProtKB">
        <authorList>
            <consortium name="Ensembl"/>
        </authorList>
    </citation>
    <scope>IDENTIFICATION</scope>
</reference>
<dbReference type="InterPro" id="IPR012337">
    <property type="entry name" value="RNaseH-like_sf"/>
</dbReference>
<dbReference type="PANTHER" id="PTHR45913:SF19">
    <property type="entry name" value="LOW QUALITY PROTEIN: ZINC FINGER BED DOMAIN-CONTAINING PROTEIN 5-LIKE"/>
    <property type="match status" value="1"/>
</dbReference>
<sequence length="554" mass="63031">MDRWLLKLLRQKKNMLKKQTNKPEPQKYHQFRDEYIGMGFTSTSHNLPSALCFLCCELLANSAMKPSHLQRHLRTKHPHHVGNSLEFFRRKCHEFTSCQENMVKATSASAKAHKAMYAVCLLLAKAKKPFSLAEELIIPAAAVLAETMVGKTAADKIKTVPLSIDTVSCRIDKMGTDIVEQLVDKLRAGESFSLQLDESVDVSGQAQLVAYVRYVDTSDICEHILFCKTLQGRTTGQDIFNIVSYVCTDAAASMTGRIKGLIAHISQKNPDIQWTHCVIHREALASKKISPELNSILNDAVKAINFIKSQPLNARLFLRLYYGMGSEHTELLLHTEVRWLLRSKVLNRLFELRNEVCCFLSDNVSPLATLFKDNNWIAKLAYLADIFTKLNELNLSLQGRDITILKLYDRVVRIWRDTVKTFMDGHLANVISSFKSYFPEVRENNRGTLPVHLREELLDLSTDRGLQTTFENCSLTEFWVCLRREHPELGKRALEHLPPFGSTYLCETSFLAMTQIKTKQRNRLCLENSLITAVASLPPRMSKILREGQAHVSH</sequence>
<evidence type="ECO:0008006" key="3">
    <source>
        <dbReference type="Google" id="ProtNLM"/>
    </source>
</evidence>
<evidence type="ECO:0000313" key="2">
    <source>
        <dbReference type="Proteomes" id="UP000472260"/>
    </source>
</evidence>
<dbReference type="Ensembl" id="ENSSANT00000016565.1">
    <property type="protein sequence ID" value="ENSSANP00000015530.1"/>
    <property type="gene ID" value="ENSSANG00000008178.1"/>
</dbReference>
<dbReference type="AlphaFoldDB" id="A0A671L8Q3"/>